<dbReference type="EMBL" id="CH480926">
    <property type="protein sequence ID" value="EDW44095.1"/>
    <property type="molecule type" value="Genomic_DNA"/>
</dbReference>
<evidence type="ECO:0000313" key="1">
    <source>
        <dbReference type="EMBL" id="EDW44095.1"/>
    </source>
</evidence>
<name>B4IM48_DROSE</name>
<proteinExistence type="predicted"/>
<gene>
    <name evidence="1" type="primary">Dsec\GM13557</name>
    <name evidence="1" type="ORF">Dsec_GM13557</name>
</gene>
<accession>B4IM48</accession>
<organism evidence="2">
    <name type="scientific">Drosophila sechellia</name>
    <name type="common">Fruit fly</name>
    <dbReference type="NCBI Taxonomy" id="7238"/>
    <lineage>
        <taxon>Eukaryota</taxon>
        <taxon>Metazoa</taxon>
        <taxon>Ecdysozoa</taxon>
        <taxon>Arthropoda</taxon>
        <taxon>Hexapoda</taxon>
        <taxon>Insecta</taxon>
        <taxon>Pterygota</taxon>
        <taxon>Neoptera</taxon>
        <taxon>Endopterygota</taxon>
        <taxon>Diptera</taxon>
        <taxon>Brachycera</taxon>
        <taxon>Muscomorpha</taxon>
        <taxon>Ephydroidea</taxon>
        <taxon>Drosophilidae</taxon>
        <taxon>Drosophila</taxon>
        <taxon>Sophophora</taxon>
    </lineage>
</organism>
<protein>
    <submittedName>
        <fullName evidence="1">GM13557</fullName>
    </submittedName>
</protein>
<dbReference type="Proteomes" id="UP000001292">
    <property type="component" value="Unassembled WGS sequence"/>
</dbReference>
<evidence type="ECO:0000313" key="2">
    <source>
        <dbReference type="Proteomes" id="UP000001292"/>
    </source>
</evidence>
<keyword evidence="2" id="KW-1185">Reference proteome</keyword>
<reference evidence="1 2" key="1">
    <citation type="journal article" date="2007" name="Nature">
        <title>Evolution of genes and genomes on the Drosophila phylogeny.</title>
        <authorList>
            <consortium name="Drosophila 12 Genomes Consortium"/>
            <person name="Clark A.G."/>
            <person name="Eisen M.B."/>
            <person name="Smith D.R."/>
            <person name="Bergman C.M."/>
            <person name="Oliver B."/>
            <person name="Markow T.A."/>
            <person name="Kaufman T.C."/>
            <person name="Kellis M."/>
            <person name="Gelbart W."/>
            <person name="Iyer V.N."/>
            <person name="Pollard D.A."/>
            <person name="Sackton T.B."/>
            <person name="Larracuente A.M."/>
            <person name="Singh N.D."/>
            <person name="Abad J.P."/>
            <person name="Abt D.N."/>
            <person name="Adryan B."/>
            <person name="Aguade M."/>
            <person name="Akashi H."/>
            <person name="Anderson W.W."/>
            <person name="Aquadro C.F."/>
            <person name="Ardell D.H."/>
            <person name="Arguello R."/>
            <person name="Artieri C.G."/>
            <person name="Barbash D.A."/>
            <person name="Barker D."/>
            <person name="Barsanti P."/>
            <person name="Batterham P."/>
            <person name="Batzoglou S."/>
            <person name="Begun D."/>
            <person name="Bhutkar A."/>
            <person name="Blanco E."/>
            <person name="Bosak S.A."/>
            <person name="Bradley R.K."/>
            <person name="Brand A.D."/>
            <person name="Brent M.R."/>
            <person name="Brooks A.N."/>
            <person name="Brown R.H."/>
            <person name="Butlin R.K."/>
            <person name="Caggese C."/>
            <person name="Calvi B.R."/>
            <person name="Bernardo de Carvalho A."/>
            <person name="Caspi A."/>
            <person name="Castrezana S."/>
            <person name="Celniker S.E."/>
            <person name="Chang J.L."/>
            <person name="Chapple C."/>
            <person name="Chatterji S."/>
            <person name="Chinwalla A."/>
            <person name="Civetta A."/>
            <person name="Clifton S.W."/>
            <person name="Comeron J.M."/>
            <person name="Costello J.C."/>
            <person name="Coyne J.A."/>
            <person name="Daub J."/>
            <person name="David R.G."/>
            <person name="Delcher A.L."/>
            <person name="Delehaunty K."/>
            <person name="Do C.B."/>
            <person name="Ebling H."/>
            <person name="Edwards K."/>
            <person name="Eickbush T."/>
            <person name="Evans J.D."/>
            <person name="Filipski A."/>
            <person name="Findeiss S."/>
            <person name="Freyhult E."/>
            <person name="Fulton L."/>
            <person name="Fulton R."/>
            <person name="Garcia A.C."/>
            <person name="Gardiner A."/>
            <person name="Garfield D.A."/>
            <person name="Garvin B.E."/>
            <person name="Gibson G."/>
            <person name="Gilbert D."/>
            <person name="Gnerre S."/>
            <person name="Godfrey J."/>
            <person name="Good R."/>
            <person name="Gotea V."/>
            <person name="Gravely B."/>
            <person name="Greenberg A.J."/>
            <person name="Griffiths-Jones S."/>
            <person name="Gross S."/>
            <person name="Guigo R."/>
            <person name="Gustafson E.A."/>
            <person name="Haerty W."/>
            <person name="Hahn M.W."/>
            <person name="Halligan D.L."/>
            <person name="Halpern A.L."/>
            <person name="Halter G.M."/>
            <person name="Han M.V."/>
            <person name="Heger A."/>
            <person name="Hillier L."/>
            <person name="Hinrichs A.S."/>
            <person name="Holmes I."/>
            <person name="Hoskins R.A."/>
            <person name="Hubisz M.J."/>
            <person name="Hultmark D."/>
            <person name="Huntley M.A."/>
            <person name="Jaffe D.B."/>
            <person name="Jagadeeshan S."/>
            <person name="Jeck W.R."/>
            <person name="Johnson J."/>
            <person name="Jones C.D."/>
            <person name="Jordan W.C."/>
            <person name="Karpen G.H."/>
            <person name="Kataoka E."/>
            <person name="Keightley P.D."/>
            <person name="Kheradpour P."/>
            <person name="Kirkness E.F."/>
            <person name="Koerich L.B."/>
            <person name="Kristiansen K."/>
            <person name="Kudrna D."/>
            <person name="Kulathinal R.J."/>
            <person name="Kumar S."/>
            <person name="Kwok R."/>
            <person name="Lander E."/>
            <person name="Langley C.H."/>
            <person name="Lapoint R."/>
            <person name="Lazzaro B.P."/>
            <person name="Lee S.J."/>
            <person name="Levesque L."/>
            <person name="Li R."/>
            <person name="Lin C.F."/>
            <person name="Lin M.F."/>
            <person name="Lindblad-Toh K."/>
            <person name="Llopart A."/>
            <person name="Long M."/>
            <person name="Low L."/>
            <person name="Lozovsky E."/>
            <person name="Lu J."/>
            <person name="Luo M."/>
            <person name="Machado C.A."/>
            <person name="Makalowski W."/>
            <person name="Marzo M."/>
            <person name="Matsuda M."/>
            <person name="Matzkin L."/>
            <person name="McAllister B."/>
            <person name="McBride C.S."/>
            <person name="McKernan B."/>
            <person name="McKernan K."/>
            <person name="Mendez-Lago M."/>
            <person name="Minx P."/>
            <person name="Mollenhauer M.U."/>
            <person name="Montooth K."/>
            <person name="Mount S.M."/>
            <person name="Mu X."/>
            <person name="Myers E."/>
            <person name="Negre B."/>
            <person name="Newfeld S."/>
            <person name="Nielsen R."/>
            <person name="Noor M.A."/>
            <person name="O'Grady P."/>
            <person name="Pachter L."/>
            <person name="Papaceit M."/>
            <person name="Parisi M.J."/>
            <person name="Parisi M."/>
            <person name="Parts L."/>
            <person name="Pedersen J.S."/>
            <person name="Pesole G."/>
            <person name="Phillippy A.M."/>
            <person name="Ponting C.P."/>
            <person name="Pop M."/>
            <person name="Porcelli D."/>
            <person name="Powell J.R."/>
            <person name="Prohaska S."/>
            <person name="Pruitt K."/>
            <person name="Puig M."/>
            <person name="Quesneville H."/>
            <person name="Ram K.R."/>
            <person name="Rand D."/>
            <person name="Rasmussen M.D."/>
            <person name="Reed L.K."/>
            <person name="Reenan R."/>
            <person name="Reily A."/>
            <person name="Remington K.A."/>
            <person name="Rieger T.T."/>
            <person name="Ritchie M.G."/>
            <person name="Robin C."/>
            <person name="Rogers Y.H."/>
            <person name="Rohde C."/>
            <person name="Rozas J."/>
            <person name="Rubenfield M.J."/>
            <person name="Ruiz A."/>
            <person name="Russo S."/>
            <person name="Salzberg S.L."/>
            <person name="Sanchez-Gracia A."/>
            <person name="Saranga D.J."/>
            <person name="Sato H."/>
            <person name="Schaeffer S.W."/>
            <person name="Schatz M.C."/>
            <person name="Schlenke T."/>
            <person name="Schwartz R."/>
            <person name="Segarra C."/>
            <person name="Singh R.S."/>
            <person name="Sirot L."/>
            <person name="Sirota M."/>
            <person name="Sisneros N.B."/>
            <person name="Smith C.D."/>
            <person name="Smith T.F."/>
            <person name="Spieth J."/>
            <person name="Stage D.E."/>
            <person name="Stark A."/>
            <person name="Stephan W."/>
            <person name="Strausberg R.L."/>
            <person name="Strempel S."/>
            <person name="Sturgill D."/>
            <person name="Sutton G."/>
            <person name="Sutton G.G."/>
            <person name="Tao W."/>
            <person name="Teichmann S."/>
            <person name="Tobari Y.N."/>
            <person name="Tomimura Y."/>
            <person name="Tsolas J.M."/>
            <person name="Valente V.L."/>
            <person name="Venter E."/>
            <person name="Venter J.C."/>
            <person name="Vicario S."/>
            <person name="Vieira F.G."/>
            <person name="Vilella A.J."/>
            <person name="Villasante A."/>
            <person name="Walenz B."/>
            <person name="Wang J."/>
            <person name="Wasserman M."/>
            <person name="Watts T."/>
            <person name="Wilson D."/>
            <person name="Wilson R.K."/>
            <person name="Wing R.A."/>
            <person name="Wolfner M.F."/>
            <person name="Wong A."/>
            <person name="Wong G.K."/>
            <person name="Wu C.I."/>
            <person name="Wu G."/>
            <person name="Yamamoto D."/>
            <person name="Yang H.P."/>
            <person name="Yang S.P."/>
            <person name="Yorke J.A."/>
            <person name="Yoshida K."/>
            <person name="Zdobnov E."/>
            <person name="Zhang P."/>
            <person name="Zhang Y."/>
            <person name="Zimin A.V."/>
            <person name="Baldwin J."/>
            <person name="Abdouelleil A."/>
            <person name="Abdulkadir J."/>
            <person name="Abebe A."/>
            <person name="Abera B."/>
            <person name="Abreu J."/>
            <person name="Acer S.C."/>
            <person name="Aftuck L."/>
            <person name="Alexander A."/>
            <person name="An P."/>
            <person name="Anderson E."/>
            <person name="Anderson S."/>
            <person name="Arachi H."/>
            <person name="Azer M."/>
            <person name="Bachantsang P."/>
            <person name="Barry A."/>
            <person name="Bayul T."/>
            <person name="Berlin A."/>
            <person name="Bessette D."/>
            <person name="Bloom T."/>
            <person name="Blye J."/>
            <person name="Boguslavskiy L."/>
            <person name="Bonnet C."/>
            <person name="Boukhgalter B."/>
            <person name="Bourzgui I."/>
            <person name="Brown A."/>
            <person name="Cahill P."/>
            <person name="Channer S."/>
            <person name="Cheshatsang Y."/>
            <person name="Chuda L."/>
            <person name="Citroen M."/>
            <person name="Collymore A."/>
            <person name="Cooke P."/>
            <person name="Costello M."/>
            <person name="D'Aco K."/>
            <person name="Daza R."/>
            <person name="De Haan G."/>
            <person name="DeGray S."/>
            <person name="DeMaso C."/>
            <person name="Dhargay N."/>
            <person name="Dooley K."/>
            <person name="Dooley E."/>
            <person name="Doricent M."/>
            <person name="Dorje P."/>
            <person name="Dorjee K."/>
            <person name="Dupes A."/>
            <person name="Elong R."/>
            <person name="Falk J."/>
            <person name="Farina A."/>
            <person name="Faro S."/>
            <person name="Ferguson D."/>
            <person name="Fisher S."/>
            <person name="Foley C.D."/>
            <person name="Franke A."/>
            <person name="Friedrich D."/>
            <person name="Gadbois L."/>
            <person name="Gearin G."/>
            <person name="Gearin C.R."/>
            <person name="Giannoukos G."/>
            <person name="Goode T."/>
            <person name="Graham J."/>
            <person name="Grandbois E."/>
            <person name="Grewal S."/>
            <person name="Gyaltsen K."/>
            <person name="Hafez N."/>
            <person name="Hagos B."/>
            <person name="Hall J."/>
            <person name="Henson C."/>
            <person name="Hollinger A."/>
            <person name="Honan T."/>
            <person name="Huard M.D."/>
            <person name="Hughes L."/>
            <person name="Hurhula B."/>
            <person name="Husby M.E."/>
            <person name="Kamat A."/>
            <person name="Kanga B."/>
            <person name="Kashin S."/>
            <person name="Khazanovich D."/>
            <person name="Kisner P."/>
            <person name="Lance K."/>
            <person name="Lara M."/>
            <person name="Lee W."/>
            <person name="Lennon N."/>
            <person name="Letendre F."/>
            <person name="LeVine R."/>
            <person name="Lipovsky A."/>
            <person name="Liu X."/>
            <person name="Liu J."/>
            <person name="Liu S."/>
            <person name="Lokyitsang T."/>
            <person name="Lokyitsang Y."/>
            <person name="Lubonja R."/>
            <person name="Lui A."/>
            <person name="MacDonald P."/>
            <person name="Magnisalis V."/>
            <person name="Maru K."/>
            <person name="Matthews C."/>
            <person name="McCusker W."/>
            <person name="McDonough S."/>
            <person name="Mehta T."/>
            <person name="Meldrim J."/>
            <person name="Meneus L."/>
            <person name="Mihai O."/>
            <person name="Mihalev A."/>
            <person name="Mihova T."/>
            <person name="Mittelman R."/>
            <person name="Mlenga V."/>
            <person name="Montmayeur A."/>
            <person name="Mulrain L."/>
            <person name="Navidi A."/>
            <person name="Naylor J."/>
            <person name="Negash T."/>
            <person name="Nguyen T."/>
            <person name="Nguyen N."/>
            <person name="Nicol R."/>
            <person name="Norbu C."/>
            <person name="Norbu N."/>
            <person name="Novod N."/>
            <person name="O'Neill B."/>
            <person name="Osman S."/>
            <person name="Markiewicz E."/>
            <person name="Oyono O.L."/>
            <person name="Patti C."/>
            <person name="Phunkhang P."/>
            <person name="Pierre F."/>
            <person name="Priest M."/>
            <person name="Raghuraman S."/>
            <person name="Rege F."/>
            <person name="Reyes R."/>
            <person name="Rise C."/>
            <person name="Rogov P."/>
            <person name="Ross K."/>
            <person name="Ryan E."/>
            <person name="Settipalli S."/>
            <person name="Shea T."/>
            <person name="Sherpa N."/>
            <person name="Shi L."/>
            <person name="Shih D."/>
            <person name="Sparrow T."/>
            <person name="Spaulding J."/>
            <person name="Stalker J."/>
            <person name="Stange-Thomann N."/>
            <person name="Stavropoulos S."/>
            <person name="Stone C."/>
            <person name="Strader C."/>
            <person name="Tesfaye S."/>
            <person name="Thomson T."/>
            <person name="Thoulutsang Y."/>
            <person name="Thoulutsang D."/>
            <person name="Topham K."/>
            <person name="Topping I."/>
            <person name="Tsamla T."/>
            <person name="Vassiliev H."/>
            <person name="Vo A."/>
            <person name="Wangchuk T."/>
            <person name="Wangdi T."/>
            <person name="Weiand M."/>
            <person name="Wilkinson J."/>
            <person name="Wilson A."/>
            <person name="Yadav S."/>
            <person name="Young G."/>
            <person name="Yu Q."/>
            <person name="Zembek L."/>
            <person name="Zhong D."/>
            <person name="Zimmer A."/>
            <person name="Zwirko Z."/>
            <person name="Jaffe D.B."/>
            <person name="Alvarez P."/>
            <person name="Brockman W."/>
            <person name="Butler J."/>
            <person name="Chin C."/>
            <person name="Gnerre S."/>
            <person name="Grabherr M."/>
            <person name="Kleber M."/>
            <person name="Mauceli E."/>
            <person name="MacCallum I."/>
        </authorList>
    </citation>
    <scope>NUCLEOTIDE SEQUENCE [LARGE SCALE GENOMIC DNA]</scope>
    <source>
        <strain evidence="2">Rob3c / Tucson 14021-0248.25</strain>
    </source>
</reference>
<dbReference type="AlphaFoldDB" id="B4IM48"/>
<dbReference type="HOGENOM" id="CLU_2040529_0_0_1"/>
<sequence>MLTVGVSELGRVQGTSPVAVHKITMKDDQPVKQRYYPKNTKMQVEFVQKPVQLNNMDGSIPWAIFGSSSFPFGFYPRPRHRLLVPPGASHLDRADRMAYVRLLNFLCTLVGLVWSRSKNYF</sequence>